<keyword evidence="4" id="KW-0804">Transcription</keyword>
<evidence type="ECO:0000256" key="3">
    <source>
        <dbReference type="ARBA" id="ARBA00023125"/>
    </source>
</evidence>
<evidence type="ECO:0000313" key="6">
    <source>
        <dbReference type="EMBL" id="GGH23853.1"/>
    </source>
</evidence>
<comment type="caution">
    <text evidence="6">The sequence shown here is derived from an EMBL/GenBank/DDBJ whole genome shotgun (WGS) entry which is preliminary data.</text>
</comment>
<dbReference type="InterPro" id="IPR058163">
    <property type="entry name" value="LysR-type_TF_proteobact-type"/>
</dbReference>
<keyword evidence="3" id="KW-0238">DNA-binding</keyword>
<keyword evidence="2" id="KW-0805">Transcription regulation</keyword>
<dbReference type="GO" id="GO:0003700">
    <property type="term" value="F:DNA-binding transcription factor activity"/>
    <property type="evidence" value="ECO:0007669"/>
    <property type="project" value="InterPro"/>
</dbReference>
<dbReference type="Proteomes" id="UP000603912">
    <property type="component" value="Unassembled WGS sequence"/>
</dbReference>
<dbReference type="GO" id="GO:0043565">
    <property type="term" value="F:sequence-specific DNA binding"/>
    <property type="evidence" value="ECO:0007669"/>
    <property type="project" value="TreeGrafter"/>
</dbReference>
<reference evidence="6" key="1">
    <citation type="journal article" date="2014" name="Int. J. Syst. Evol. Microbiol.">
        <title>Complete genome sequence of Corynebacterium casei LMG S-19264T (=DSM 44701T), isolated from a smear-ripened cheese.</title>
        <authorList>
            <consortium name="US DOE Joint Genome Institute (JGI-PGF)"/>
            <person name="Walter F."/>
            <person name="Albersmeier A."/>
            <person name="Kalinowski J."/>
            <person name="Ruckert C."/>
        </authorList>
    </citation>
    <scope>NUCLEOTIDE SEQUENCE</scope>
    <source>
        <strain evidence="6">CGMCC 1.12214</strain>
    </source>
</reference>
<dbReference type="Pfam" id="PF03466">
    <property type="entry name" value="LysR_substrate"/>
    <property type="match status" value="1"/>
</dbReference>
<sequence>MPPLRRLLPSLNGLVAFEAAVRCGTFAGAASELGVTGPAVSRTIGRVEAQLGAQLFDRTPRGVQLTADGAELFAAVTKGFGEIERALSRISRPRNAGRKPILLSVSSAFATHWLMPRLGAFHERFPGQEIQLQLMSGPMRGPVDGVDLAMRYDHAPEDGHTVLPLMEELLIPVCAPHFAREGVDGLEVEQSLRMITLREAQPDWGVIFSPASGRSEAEQLSLADYSLVVQAALVGQGIALGWLNTVSLLLAQGKLVPAARSVIRTGRCCEFVIGTSDKRAVLHEIHHWIAAEMAKDIAAIRSRYPELGDLHAG</sequence>
<dbReference type="PROSITE" id="PS50931">
    <property type="entry name" value="HTH_LYSR"/>
    <property type="match status" value="1"/>
</dbReference>
<evidence type="ECO:0000313" key="7">
    <source>
        <dbReference type="Proteomes" id="UP000603912"/>
    </source>
</evidence>
<dbReference type="SUPFAM" id="SSF46785">
    <property type="entry name" value="Winged helix' DNA-binding domain"/>
    <property type="match status" value="1"/>
</dbReference>
<gene>
    <name evidence="6" type="ORF">GCM10007036_29830</name>
</gene>
<dbReference type="PANTHER" id="PTHR30537:SF74">
    <property type="entry name" value="HTH-TYPE TRANSCRIPTIONAL REGULATOR TRPI"/>
    <property type="match status" value="1"/>
</dbReference>
<dbReference type="InterPro" id="IPR005119">
    <property type="entry name" value="LysR_subst-bd"/>
</dbReference>
<dbReference type="EMBL" id="BMES01000002">
    <property type="protein sequence ID" value="GGH23853.1"/>
    <property type="molecule type" value="Genomic_DNA"/>
</dbReference>
<proteinExistence type="inferred from homology"/>
<feature type="domain" description="HTH lysR-type" evidence="5">
    <location>
        <begin position="9"/>
        <end position="66"/>
    </location>
</feature>
<dbReference type="InterPro" id="IPR036390">
    <property type="entry name" value="WH_DNA-bd_sf"/>
</dbReference>
<reference evidence="6" key="2">
    <citation type="submission" date="2020-09" db="EMBL/GenBank/DDBJ databases">
        <authorList>
            <person name="Sun Q."/>
            <person name="Zhou Y."/>
        </authorList>
    </citation>
    <scope>NUCLEOTIDE SEQUENCE</scope>
    <source>
        <strain evidence="6">CGMCC 1.12214</strain>
    </source>
</reference>
<comment type="similarity">
    <text evidence="1">Belongs to the LysR transcriptional regulatory family.</text>
</comment>
<evidence type="ECO:0000259" key="5">
    <source>
        <dbReference type="PROSITE" id="PS50931"/>
    </source>
</evidence>
<dbReference type="GO" id="GO:0006351">
    <property type="term" value="P:DNA-templated transcription"/>
    <property type="evidence" value="ECO:0007669"/>
    <property type="project" value="TreeGrafter"/>
</dbReference>
<dbReference type="Pfam" id="PF00126">
    <property type="entry name" value="HTH_1"/>
    <property type="match status" value="1"/>
</dbReference>
<name>A0A917I8Q2_9HYPH</name>
<dbReference type="InterPro" id="IPR000847">
    <property type="entry name" value="LysR_HTH_N"/>
</dbReference>
<accession>A0A917I8Q2</accession>
<keyword evidence="7" id="KW-1185">Reference proteome</keyword>
<dbReference type="Gene3D" id="1.10.10.10">
    <property type="entry name" value="Winged helix-like DNA-binding domain superfamily/Winged helix DNA-binding domain"/>
    <property type="match status" value="1"/>
</dbReference>
<dbReference type="InterPro" id="IPR036388">
    <property type="entry name" value="WH-like_DNA-bd_sf"/>
</dbReference>
<dbReference type="Gene3D" id="3.40.190.10">
    <property type="entry name" value="Periplasmic binding protein-like II"/>
    <property type="match status" value="2"/>
</dbReference>
<dbReference type="PANTHER" id="PTHR30537">
    <property type="entry name" value="HTH-TYPE TRANSCRIPTIONAL REGULATOR"/>
    <property type="match status" value="1"/>
</dbReference>
<evidence type="ECO:0000256" key="1">
    <source>
        <dbReference type="ARBA" id="ARBA00009437"/>
    </source>
</evidence>
<dbReference type="AlphaFoldDB" id="A0A917I8Q2"/>
<evidence type="ECO:0000256" key="2">
    <source>
        <dbReference type="ARBA" id="ARBA00023015"/>
    </source>
</evidence>
<dbReference type="RefSeq" id="WP_188518521.1">
    <property type="nucleotide sequence ID" value="NZ_BMES01000002.1"/>
</dbReference>
<protein>
    <submittedName>
        <fullName evidence="6">Transcriptional regulator</fullName>
    </submittedName>
</protein>
<evidence type="ECO:0000256" key="4">
    <source>
        <dbReference type="ARBA" id="ARBA00023163"/>
    </source>
</evidence>
<organism evidence="6 7">
    <name type="scientific">Alsobacter metallidurans</name>
    <dbReference type="NCBI Taxonomy" id="340221"/>
    <lineage>
        <taxon>Bacteria</taxon>
        <taxon>Pseudomonadati</taxon>
        <taxon>Pseudomonadota</taxon>
        <taxon>Alphaproteobacteria</taxon>
        <taxon>Hyphomicrobiales</taxon>
        <taxon>Alsobacteraceae</taxon>
        <taxon>Alsobacter</taxon>
    </lineage>
</organism>
<dbReference type="SUPFAM" id="SSF53850">
    <property type="entry name" value="Periplasmic binding protein-like II"/>
    <property type="match status" value="1"/>
</dbReference>